<dbReference type="Pfam" id="PF01757">
    <property type="entry name" value="Acyl_transf_3"/>
    <property type="match status" value="1"/>
</dbReference>
<keyword evidence="2" id="KW-0472">Membrane</keyword>
<evidence type="ECO:0000313" key="4">
    <source>
        <dbReference type="EMBL" id="CRL04483.1"/>
    </source>
</evidence>
<evidence type="ECO:0000259" key="3">
    <source>
        <dbReference type="Pfam" id="PF01757"/>
    </source>
</evidence>
<evidence type="ECO:0000256" key="1">
    <source>
        <dbReference type="SAM" id="MobiDB-lite"/>
    </source>
</evidence>
<dbReference type="Proteomes" id="UP000183832">
    <property type="component" value="Unassembled WGS sequence"/>
</dbReference>
<organism evidence="4 5">
    <name type="scientific">Clunio marinus</name>
    <dbReference type="NCBI Taxonomy" id="568069"/>
    <lineage>
        <taxon>Eukaryota</taxon>
        <taxon>Metazoa</taxon>
        <taxon>Ecdysozoa</taxon>
        <taxon>Arthropoda</taxon>
        <taxon>Hexapoda</taxon>
        <taxon>Insecta</taxon>
        <taxon>Pterygota</taxon>
        <taxon>Neoptera</taxon>
        <taxon>Endopterygota</taxon>
        <taxon>Diptera</taxon>
        <taxon>Nematocera</taxon>
        <taxon>Chironomoidea</taxon>
        <taxon>Chironomidae</taxon>
        <taxon>Clunio</taxon>
    </lineage>
</organism>
<protein>
    <submittedName>
        <fullName evidence="4">CLUMA_CG017564, isoform A</fullName>
    </submittedName>
</protein>
<sequence length="515" mass="59613">MINDLNKVGDSRSKIDKIETKHPAITSSGVNEKPQGVENNERRICKCKTANYKMNEKTDSLTISNKACNHMNLVKLEKNKIDKTITITLDNCVVPNRRRKNLMNPDVQGRIFEFSFQNQLSVIDSSDSSFDRVDLNRSFHVMKCFALFWILFLNVTTTLSYAANNLRYIESKGESFIANFIFKNGSLSINTFFFINGVALCQMFFTSSKDLGIHKIKGVSKHLQHYIFLIVYKIFKLFLPYITTIHLLRMFMKYFNENSILTIPSNDHFTCENIFTKLAFLDLYSPYSERCMLWTWYLSTEIQFFAISLLILMLSRNHPRYAFTIFVSFYLSTFYTTTTINVETNRVTHISNLTSEEKLMFFNGIYEHPILHLGPYLVGIFFGCLSCNLNKKVKINSVCLSIGWIIALTLYCLVSFYKVDNVNNLWMKYGFFALSHTFWALILLWISFVTMTSSGELTVLLRDIQTLMTSMFVVTFVGLAAISIMASLTFYICFETPITTTLHIMYKKLVESQNE</sequence>
<dbReference type="STRING" id="568069.A0A1J1IW27"/>
<name>A0A1J1IW27_9DIPT</name>
<keyword evidence="2" id="KW-0812">Transmembrane</keyword>
<feature type="transmembrane region" description="Helical" evidence="2">
    <location>
        <begin position="429"/>
        <end position="450"/>
    </location>
</feature>
<keyword evidence="5" id="KW-1185">Reference proteome</keyword>
<feature type="transmembrane region" description="Helical" evidence="2">
    <location>
        <begin position="226"/>
        <end position="248"/>
    </location>
</feature>
<reference evidence="4 5" key="1">
    <citation type="submission" date="2015-04" db="EMBL/GenBank/DDBJ databases">
        <authorList>
            <person name="Syromyatnikov M.Y."/>
            <person name="Popov V.N."/>
        </authorList>
    </citation>
    <scope>NUCLEOTIDE SEQUENCE [LARGE SCALE GENOMIC DNA]</scope>
</reference>
<dbReference type="PANTHER" id="PTHR11161:SF72">
    <property type="entry name" value="FI21449P1"/>
    <property type="match status" value="1"/>
</dbReference>
<dbReference type="AlphaFoldDB" id="A0A1J1IW27"/>
<gene>
    <name evidence="4" type="ORF">CLUMA_CG017564</name>
</gene>
<feature type="transmembrane region" description="Helical" evidence="2">
    <location>
        <begin position="321"/>
        <end position="342"/>
    </location>
</feature>
<dbReference type="EMBL" id="CVRI01000063">
    <property type="protein sequence ID" value="CRL04483.1"/>
    <property type="molecule type" value="Genomic_DNA"/>
</dbReference>
<feature type="region of interest" description="Disordered" evidence="1">
    <location>
        <begin position="1"/>
        <end position="38"/>
    </location>
</feature>
<feature type="domain" description="Acyltransferase 3" evidence="3">
    <location>
        <begin position="137"/>
        <end position="474"/>
    </location>
</feature>
<dbReference type="InterPro" id="IPR002656">
    <property type="entry name" value="Acyl_transf_3_dom"/>
</dbReference>
<dbReference type="OrthoDB" id="6585993at2759"/>
<feature type="compositionally biased region" description="Basic and acidic residues" evidence="1">
    <location>
        <begin position="7"/>
        <end position="22"/>
    </location>
</feature>
<feature type="transmembrane region" description="Helical" evidence="2">
    <location>
        <begin position="471"/>
        <end position="492"/>
    </location>
</feature>
<evidence type="ECO:0000256" key="2">
    <source>
        <dbReference type="SAM" id="Phobius"/>
    </source>
</evidence>
<accession>A0A1J1IW27</accession>
<feature type="transmembrane region" description="Helical" evidence="2">
    <location>
        <begin position="294"/>
        <end position="314"/>
    </location>
</feature>
<proteinExistence type="predicted"/>
<feature type="transmembrane region" description="Helical" evidence="2">
    <location>
        <begin position="144"/>
        <end position="163"/>
    </location>
</feature>
<dbReference type="InterPro" id="IPR052728">
    <property type="entry name" value="O2_lipid_transport_reg"/>
</dbReference>
<feature type="transmembrane region" description="Helical" evidence="2">
    <location>
        <begin position="187"/>
        <end position="205"/>
    </location>
</feature>
<feature type="transmembrane region" description="Helical" evidence="2">
    <location>
        <begin position="398"/>
        <end position="417"/>
    </location>
</feature>
<dbReference type="GO" id="GO:0016747">
    <property type="term" value="F:acyltransferase activity, transferring groups other than amino-acyl groups"/>
    <property type="evidence" value="ECO:0007669"/>
    <property type="project" value="InterPro"/>
</dbReference>
<dbReference type="PANTHER" id="PTHR11161">
    <property type="entry name" value="O-ACYLTRANSFERASE"/>
    <property type="match status" value="1"/>
</dbReference>
<keyword evidence="2" id="KW-1133">Transmembrane helix</keyword>
<feature type="transmembrane region" description="Helical" evidence="2">
    <location>
        <begin position="370"/>
        <end position="389"/>
    </location>
</feature>
<evidence type="ECO:0000313" key="5">
    <source>
        <dbReference type="Proteomes" id="UP000183832"/>
    </source>
</evidence>